<evidence type="ECO:0000256" key="4">
    <source>
        <dbReference type="ARBA" id="ARBA00022692"/>
    </source>
</evidence>
<keyword evidence="10" id="KW-1185">Reference proteome</keyword>
<dbReference type="PANTHER" id="PTHR43227">
    <property type="entry name" value="BLL4140 PROTEIN"/>
    <property type="match status" value="1"/>
</dbReference>
<dbReference type="PROSITE" id="PS50928">
    <property type="entry name" value="ABC_TM1"/>
    <property type="match status" value="1"/>
</dbReference>
<keyword evidence="5 7" id="KW-1133">Transmembrane helix</keyword>
<dbReference type="EMBL" id="JANFZH010000010">
    <property type="protein sequence ID" value="MCQ4839439.1"/>
    <property type="molecule type" value="Genomic_DNA"/>
</dbReference>
<keyword evidence="3" id="KW-1003">Cell membrane</keyword>
<keyword evidence="6 7" id="KW-0472">Membrane</keyword>
<evidence type="ECO:0000313" key="10">
    <source>
        <dbReference type="Proteomes" id="UP001524473"/>
    </source>
</evidence>
<evidence type="ECO:0000259" key="8">
    <source>
        <dbReference type="PROSITE" id="PS50928"/>
    </source>
</evidence>
<dbReference type="InterPro" id="IPR050809">
    <property type="entry name" value="UgpAE/MalFG_permease"/>
</dbReference>
<evidence type="ECO:0000256" key="3">
    <source>
        <dbReference type="ARBA" id="ARBA00022475"/>
    </source>
</evidence>
<evidence type="ECO:0000256" key="2">
    <source>
        <dbReference type="ARBA" id="ARBA00022448"/>
    </source>
</evidence>
<name>A0ABT1RXN2_9FIRM</name>
<protein>
    <submittedName>
        <fullName evidence="9">ABC transporter permease subunit</fullName>
    </submittedName>
</protein>
<feature type="transmembrane region" description="Helical" evidence="7">
    <location>
        <begin position="279"/>
        <end position="303"/>
    </location>
</feature>
<keyword evidence="2 7" id="KW-0813">Transport</keyword>
<keyword evidence="4 7" id="KW-0812">Transmembrane</keyword>
<dbReference type="SUPFAM" id="SSF161098">
    <property type="entry name" value="MetI-like"/>
    <property type="match status" value="1"/>
</dbReference>
<evidence type="ECO:0000256" key="6">
    <source>
        <dbReference type="ARBA" id="ARBA00023136"/>
    </source>
</evidence>
<dbReference type="InterPro" id="IPR035906">
    <property type="entry name" value="MetI-like_sf"/>
</dbReference>
<feature type="domain" description="ABC transmembrane type-1" evidence="8">
    <location>
        <begin position="84"/>
        <end position="300"/>
    </location>
</feature>
<evidence type="ECO:0000256" key="7">
    <source>
        <dbReference type="RuleBase" id="RU363032"/>
    </source>
</evidence>
<comment type="subcellular location">
    <subcellularLocation>
        <location evidence="1 7">Cell membrane</location>
        <topology evidence="1 7">Multi-pass membrane protein</topology>
    </subcellularLocation>
</comment>
<dbReference type="Pfam" id="PF00528">
    <property type="entry name" value="BPD_transp_1"/>
    <property type="match status" value="1"/>
</dbReference>
<feature type="transmembrane region" description="Helical" evidence="7">
    <location>
        <begin position="120"/>
        <end position="144"/>
    </location>
</feature>
<dbReference type="PANTHER" id="PTHR43227:SF11">
    <property type="entry name" value="BLL4140 PROTEIN"/>
    <property type="match status" value="1"/>
</dbReference>
<comment type="caution">
    <text evidence="9">The sequence shown here is derived from an EMBL/GenBank/DDBJ whole genome shotgun (WGS) entry which is preliminary data.</text>
</comment>
<dbReference type="RefSeq" id="WP_066864807.1">
    <property type="nucleotide sequence ID" value="NZ_CABKVV010000014.1"/>
</dbReference>
<feature type="transmembrane region" description="Helical" evidence="7">
    <location>
        <begin position="88"/>
        <end position="108"/>
    </location>
</feature>
<dbReference type="Gene3D" id="1.10.3720.10">
    <property type="entry name" value="MetI-like"/>
    <property type="match status" value="1"/>
</dbReference>
<organism evidence="9 10">
    <name type="scientific">Neglectibacter timonensis</name>
    <dbReference type="NCBI Taxonomy" id="1776382"/>
    <lineage>
        <taxon>Bacteria</taxon>
        <taxon>Bacillati</taxon>
        <taxon>Bacillota</taxon>
        <taxon>Clostridia</taxon>
        <taxon>Eubacteriales</taxon>
        <taxon>Oscillospiraceae</taxon>
        <taxon>Neglectibacter</taxon>
    </lineage>
</organism>
<dbReference type="GeneID" id="90532709"/>
<dbReference type="CDD" id="cd06261">
    <property type="entry name" value="TM_PBP2"/>
    <property type="match status" value="1"/>
</dbReference>
<dbReference type="Proteomes" id="UP001524473">
    <property type="component" value="Unassembled WGS sequence"/>
</dbReference>
<gene>
    <name evidence="9" type="ORF">NE695_05850</name>
</gene>
<comment type="similarity">
    <text evidence="7">Belongs to the binding-protein-dependent transport system permease family.</text>
</comment>
<proteinExistence type="inferred from homology"/>
<evidence type="ECO:0000256" key="5">
    <source>
        <dbReference type="ARBA" id="ARBA00022989"/>
    </source>
</evidence>
<evidence type="ECO:0000256" key="1">
    <source>
        <dbReference type="ARBA" id="ARBA00004651"/>
    </source>
</evidence>
<evidence type="ECO:0000313" key="9">
    <source>
        <dbReference type="EMBL" id="MCQ4839439.1"/>
    </source>
</evidence>
<reference evidence="9 10" key="1">
    <citation type="submission" date="2022-06" db="EMBL/GenBank/DDBJ databases">
        <title>Isolation of gut microbiota from human fecal samples.</title>
        <authorList>
            <person name="Pamer E.G."/>
            <person name="Barat B."/>
            <person name="Waligurski E."/>
            <person name="Medina S."/>
            <person name="Paddock L."/>
            <person name="Mostad J."/>
        </authorList>
    </citation>
    <scope>NUCLEOTIDE SEQUENCE [LARGE SCALE GENOMIC DNA]</scope>
    <source>
        <strain evidence="9 10">DFI.9.73</strain>
    </source>
</reference>
<feature type="transmembrane region" description="Helical" evidence="7">
    <location>
        <begin position="25"/>
        <end position="48"/>
    </location>
</feature>
<dbReference type="InterPro" id="IPR000515">
    <property type="entry name" value="MetI-like"/>
</dbReference>
<feature type="transmembrane region" description="Helical" evidence="7">
    <location>
        <begin position="219"/>
        <end position="239"/>
    </location>
</feature>
<accession>A0ABT1RXN2</accession>
<sequence>MEKKKPSPGGRRQGFGARIIRQRRLLLMILPAFVFTFLFAYLPIWGMATAFFDYNPGLGFQGSEFVGLRHFSRFFSDGNFGNILRNTLAISFLNITFGTVFPIGFAVLLNEMGNLRMKKLVQTVSYLPHFVSFVVVANIALTFLSPSGQVNGLLSALGIIKEPVMFFTLPKAFWWLVAAINIWKEMGWSAIIYICAISGIDPQLYEAAMVDGAGRIKRIFAITLPGIAPTIVVLLIMAVPDLLNAGFDASYLLGNAMVSDYSEVLDTYVYRLGIQQGQYSYATAIGLMRQAVSLVLILSANAFSRKVSEYSIF</sequence>